<dbReference type="GO" id="GO:0009052">
    <property type="term" value="P:pentose-phosphate shunt, non-oxidative branch"/>
    <property type="evidence" value="ECO:0007669"/>
    <property type="project" value="TreeGrafter"/>
</dbReference>
<gene>
    <name evidence="4" type="ORF">EJ08DRAFT_702383</name>
</gene>
<dbReference type="Pfam" id="PF00923">
    <property type="entry name" value="TAL_FSA"/>
    <property type="match status" value="1"/>
</dbReference>
<comment type="pathway">
    <text evidence="2">Carbohydrate degradation; pentose phosphate pathway; D-glyceraldehyde 3-phosphate and beta-D-fructose 6-phosphate from D-ribose 5-phosphate and D-xylulose 5-phosphate (non-oxidative stage): step 2/3.</text>
</comment>
<protein>
    <recommendedName>
        <fullName evidence="2">Transaldolase</fullName>
        <ecNumber evidence="2">2.2.1.2</ecNumber>
    </recommendedName>
</protein>
<feature type="compositionally biased region" description="Polar residues" evidence="3">
    <location>
        <begin position="8"/>
        <end position="25"/>
    </location>
</feature>
<dbReference type="PANTHER" id="PTHR10683">
    <property type="entry name" value="TRANSALDOLASE"/>
    <property type="match status" value="1"/>
</dbReference>
<dbReference type="Gene3D" id="3.20.20.70">
    <property type="entry name" value="Aldolase class I"/>
    <property type="match status" value="1"/>
</dbReference>
<keyword evidence="1" id="KW-0704">Schiff base</keyword>
<sequence length="379" mass="41657">MAALNHVNDASKSSPQDANNARNRAPAETTSLLEYMRSKTQVDLDSLNLDLAKELGPFADCTSNQADSYFEFQEPSRQDLVKSSVRDAFDLLPELHGKLLPAHEDGSREDVTAEELAVEIAMTRISLTMIPLIQGRIFVMANPSVALSTPKTVACGRRIAAIARYYEPTFDLDRLCIKVASTWEGLQACKILGGKFGINTLATTLFTMEQAMLAGEVGCIFVSPFVHELRVHFDESYHDKDPIFDIVLQAQKFYRQHQYATKVKACSVVNVEEVLKLAGVDAFTIAPALLRDLAASHTAPEEVRTKSIFHAEAAENGNGKGSGPEKRPSVNKEVAWRDAYAKSDNGKGRVKTTQAIALFCEYQFLAEGVVRTVAAELDL</sequence>
<dbReference type="SUPFAM" id="SSF51569">
    <property type="entry name" value="Aldolase"/>
    <property type="match status" value="1"/>
</dbReference>
<comment type="caution">
    <text evidence="4">The sequence shown here is derived from an EMBL/GenBank/DDBJ whole genome shotgun (WGS) entry which is preliminary data.</text>
</comment>
<dbReference type="Proteomes" id="UP000800235">
    <property type="component" value="Unassembled WGS sequence"/>
</dbReference>
<evidence type="ECO:0000313" key="4">
    <source>
        <dbReference type="EMBL" id="KAF2420708.1"/>
    </source>
</evidence>
<keyword evidence="2" id="KW-0570">Pentose shunt</keyword>
<dbReference type="GO" id="GO:0005975">
    <property type="term" value="P:carbohydrate metabolic process"/>
    <property type="evidence" value="ECO:0007669"/>
    <property type="project" value="InterPro"/>
</dbReference>
<evidence type="ECO:0000256" key="2">
    <source>
        <dbReference type="RuleBase" id="RU000501"/>
    </source>
</evidence>
<accession>A0A9P4NGS2</accession>
<name>A0A9P4NGS2_9PEZI</name>
<dbReference type="EMBL" id="MU007107">
    <property type="protein sequence ID" value="KAF2420708.1"/>
    <property type="molecule type" value="Genomic_DNA"/>
</dbReference>
<comment type="function">
    <text evidence="2">Catalyzes the rate-limiting step of the non-oxidative phase in the pentose phosphate pathway. Catalyzes the reversible conversion of sedheptulose-7-phosphate and D-glyceraldehyde 3-phosphate into erythrose-4-phosphate and beta-D-fructose 6-phosphate.</text>
</comment>
<evidence type="ECO:0000313" key="5">
    <source>
        <dbReference type="Proteomes" id="UP000800235"/>
    </source>
</evidence>
<evidence type="ECO:0000256" key="3">
    <source>
        <dbReference type="SAM" id="MobiDB-lite"/>
    </source>
</evidence>
<feature type="region of interest" description="Disordered" evidence="3">
    <location>
        <begin position="1"/>
        <end position="25"/>
    </location>
</feature>
<keyword evidence="2" id="KW-0808">Transferase</keyword>
<dbReference type="AlphaFoldDB" id="A0A9P4NGS2"/>
<comment type="catalytic activity">
    <reaction evidence="2">
        <text>D-sedoheptulose 7-phosphate + D-glyceraldehyde 3-phosphate = D-erythrose 4-phosphate + beta-D-fructose 6-phosphate</text>
        <dbReference type="Rhea" id="RHEA:17053"/>
        <dbReference type="ChEBI" id="CHEBI:16897"/>
        <dbReference type="ChEBI" id="CHEBI:57483"/>
        <dbReference type="ChEBI" id="CHEBI:57634"/>
        <dbReference type="ChEBI" id="CHEBI:59776"/>
        <dbReference type="EC" id="2.2.1.2"/>
    </reaction>
</comment>
<dbReference type="InterPro" id="IPR018225">
    <property type="entry name" value="Transaldolase_AS"/>
</dbReference>
<evidence type="ECO:0000256" key="1">
    <source>
        <dbReference type="ARBA" id="ARBA00023270"/>
    </source>
</evidence>
<dbReference type="GO" id="GO:0004801">
    <property type="term" value="F:transaldolase activity"/>
    <property type="evidence" value="ECO:0007669"/>
    <property type="project" value="UniProtKB-EC"/>
</dbReference>
<dbReference type="PROSITE" id="PS00958">
    <property type="entry name" value="TRANSALDOLASE_2"/>
    <property type="match status" value="1"/>
</dbReference>
<dbReference type="InterPro" id="IPR001585">
    <property type="entry name" value="TAL/FSA"/>
</dbReference>
<organism evidence="4 5">
    <name type="scientific">Tothia fuscella</name>
    <dbReference type="NCBI Taxonomy" id="1048955"/>
    <lineage>
        <taxon>Eukaryota</taxon>
        <taxon>Fungi</taxon>
        <taxon>Dikarya</taxon>
        <taxon>Ascomycota</taxon>
        <taxon>Pezizomycotina</taxon>
        <taxon>Dothideomycetes</taxon>
        <taxon>Pleosporomycetidae</taxon>
        <taxon>Venturiales</taxon>
        <taxon>Cylindrosympodiaceae</taxon>
        <taxon>Tothia</taxon>
    </lineage>
</organism>
<dbReference type="EC" id="2.2.1.2" evidence="2"/>
<proteinExistence type="predicted"/>
<keyword evidence="5" id="KW-1185">Reference proteome</keyword>
<dbReference type="PANTHER" id="PTHR10683:SF34">
    <property type="entry name" value="TRANSALDOLASE"/>
    <property type="match status" value="1"/>
</dbReference>
<reference evidence="4" key="1">
    <citation type="journal article" date="2020" name="Stud. Mycol.">
        <title>101 Dothideomycetes genomes: a test case for predicting lifestyles and emergence of pathogens.</title>
        <authorList>
            <person name="Haridas S."/>
            <person name="Albert R."/>
            <person name="Binder M."/>
            <person name="Bloem J."/>
            <person name="Labutti K."/>
            <person name="Salamov A."/>
            <person name="Andreopoulos B."/>
            <person name="Baker S."/>
            <person name="Barry K."/>
            <person name="Bills G."/>
            <person name="Bluhm B."/>
            <person name="Cannon C."/>
            <person name="Castanera R."/>
            <person name="Culley D."/>
            <person name="Daum C."/>
            <person name="Ezra D."/>
            <person name="Gonzalez J."/>
            <person name="Henrissat B."/>
            <person name="Kuo A."/>
            <person name="Liang C."/>
            <person name="Lipzen A."/>
            <person name="Lutzoni F."/>
            <person name="Magnuson J."/>
            <person name="Mondo S."/>
            <person name="Nolan M."/>
            <person name="Ohm R."/>
            <person name="Pangilinan J."/>
            <person name="Park H.-J."/>
            <person name="Ramirez L."/>
            <person name="Alfaro M."/>
            <person name="Sun H."/>
            <person name="Tritt A."/>
            <person name="Yoshinaga Y."/>
            <person name="Zwiers L.-H."/>
            <person name="Turgeon B."/>
            <person name="Goodwin S."/>
            <person name="Spatafora J."/>
            <person name="Crous P."/>
            <person name="Grigoriev I."/>
        </authorList>
    </citation>
    <scope>NUCLEOTIDE SEQUENCE</scope>
    <source>
        <strain evidence="4">CBS 130266</strain>
    </source>
</reference>
<dbReference type="OrthoDB" id="1711136at2759"/>
<dbReference type="InterPro" id="IPR013785">
    <property type="entry name" value="Aldolase_TIM"/>
</dbReference>